<evidence type="ECO:0008006" key="3">
    <source>
        <dbReference type="Google" id="ProtNLM"/>
    </source>
</evidence>
<dbReference type="AlphaFoldDB" id="A0A2A9D086"/>
<dbReference type="EMBL" id="PDJD01000001">
    <property type="protein sequence ID" value="PFG19352.1"/>
    <property type="molecule type" value="Genomic_DNA"/>
</dbReference>
<reference evidence="1 2" key="1">
    <citation type="submission" date="2017-10" db="EMBL/GenBank/DDBJ databases">
        <title>Sequencing the genomes of 1000 actinobacteria strains.</title>
        <authorList>
            <person name="Klenk H.-P."/>
        </authorList>
    </citation>
    <scope>NUCLEOTIDE SEQUENCE [LARGE SCALE GENOMIC DNA]</scope>
    <source>
        <strain evidence="1 2">DSM 21801</strain>
    </source>
</reference>
<dbReference type="InterPro" id="IPR021408">
    <property type="entry name" value="DUF3046"/>
</dbReference>
<dbReference type="Proteomes" id="UP000224915">
    <property type="component" value="Unassembled WGS sequence"/>
</dbReference>
<evidence type="ECO:0000313" key="2">
    <source>
        <dbReference type="Proteomes" id="UP000224915"/>
    </source>
</evidence>
<comment type="caution">
    <text evidence="1">The sequence shown here is derived from an EMBL/GenBank/DDBJ whole genome shotgun (WGS) entry which is preliminary data.</text>
</comment>
<evidence type="ECO:0000313" key="1">
    <source>
        <dbReference type="EMBL" id="PFG19352.1"/>
    </source>
</evidence>
<proteinExistence type="predicted"/>
<sequence>MRHSEFWSVMDDVFGPVYARSLASDLVIGGLDGRTAQQALDGGEPPRAVWEAVCEATGQDEAVRYLHRQDPQGRRPGRSRPRG</sequence>
<protein>
    <recommendedName>
        <fullName evidence="3">DUF3046 family protein</fullName>
    </recommendedName>
</protein>
<name>A0A2A9D086_9MICO</name>
<dbReference type="OrthoDB" id="3215033at2"/>
<gene>
    <name evidence="1" type="ORF">ATL40_0912</name>
</gene>
<organism evidence="1 2">
    <name type="scientific">Serinibacter salmoneus</name>
    <dbReference type="NCBI Taxonomy" id="556530"/>
    <lineage>
        <taxon>Bacteria</taxon>
        <taxon>Bacillati</taxon>
        <taxon>Actinomycetota</taxon>
        <taxon>Actinomycetes</taxon>
        <taxon>Micrococcales</taxon>
        <taxon>Beutenbergiaceae</taxon>
        <taxon>Serinibacter</taxon>
    </lineage>
</organism>
<keyword evidence="2" id="KW-1185">Reference proteome</keyword>
<dbReference type="RefSeq" id="WP_098468487.1">
    <property type="nucleotide sequence ID" value="NZ_PDJD01000001.1"/>
</dbReference>
<accession>A0A2A9D086</accession>
<dbReference type="Pfam" id="PF11248">
    <property type="entry name" value="DUF3046"/>
    <property type="match status" value="1"/>
</dbReference>